<evidence type="ECO:0000256" key="1">
    <source>
        <dbReference type="SAM" id="Phobius"/>
    </source>
</evidence>
<dbReference type="InterPro" id="IPR018643">
    <property type="entry name" value="DUF2069_membrane"/>
</dbReference>
<gene>
    <name evidence="2" type="ORF">MNBD_GAMMA12-3651</name>
</gene>
<keyword evidence="1" id="KW-0472">Membrane</keyword>
<feature type="transmembrane region" description="Helical" evidence="1">
    <location>
        <begin position="39"/>
        <end position="59"/>
    </location>
</feature>
<name>A0A3B0Y9A7_9ZZZZ</name>
<organism evidence="2">
    <name type="scientific">hydrothermal vent metagenome</name>
    <dbReference type="NCBI Taxonomy" id="652676"/>
    <lineage>
        <taxon>unclassified sequences</taxon>
        <taxon>metagenomes</taxon>
        <taxon>ecological metagenomes</taxon>
    </lineage>
</organism>
<reference evidence="2" key="1">
    <citation type="submission" date="2018-06" db="EMBL/GenBank/DDBJ databases">
        <authorList>
            <person name="Zhirakovskaya E."/>
        </authorList>
    </citation>
    <scope>NUCLEOTIDE SEQUENCE</scope>
</reference>
<dbReference type="Pfam" id="PF09842">
    <property type="entry name" value="DUF2069"/>
    <property type="match status" value="1"/>
</dbReference>
<evidence type="ECO:0000313" key="2">
    <source>
        <dbReference type="EMBL" id="VAW77378.1"/>
    </source>
</evidence>
<sequence>MSLQTVYKYVSLICVIGIGIILLYWYGSGQPYSTLEIKERIMVLIFLALPLWFPLQGMIQNKLYTFKWSSLLCCLYFTHGVMEAWANPAARSLALSELTLSIIWFIFAIAWIKEYRKSLLSP</sequence>
<feature type="transmembrane region" description="Helical" evidence="1">
    <location>
        <begin position="6"/>
        <end position="27"/>
    </location>
</feature>
<dbReference type="EMBL" id="UOFL01000130">
    <property type="protein sequence ID" value="VAW77378.1"/>
    <property type="molecule type" value="Genomic_DNA"/>
</dbReference>
<accession>A0A3B0Y9A7</accession>
<feature type="transmembrane region" description="Helical" evidence="1">
    <location>
        <begin position="93"/>
        <end position="112"/>
    </location>
</feature>
<proteinExistence type="predicted"/>
<keyword evidence="1" id="KW-0812">Transmembrane</keyword>
<protein>
    <recommendedName>
        <fullName evidence="3">DUF2069 domain-containing protein</fullName>
    </recommendedName>
</protein>
<evidence type="ECO:0008006" key="3">
    <source>
        <dbReference type="Google" id="ProtNLM"/>
    </source>
</evidence>
<keyword evidence="1" id="KW-1133">Transmembrane helix</keyword>
<dbReference type="AlphaFoldDB" id="A0A3B0Y9A7"/>